<protein>
    <submittedName>
        <fullName evidence="1">PDC2</fullName>
    </submittedName>
</protein>
<sequence>MGEAGTDFMFPGNHAMIIMQPLMEYLACASSAGHRTYSPGVCNHWIVASSKVSRPNIASFQLQKMVELADAHLPTELRLDYAVHYFEMAWYSVSPDSISNCWNHTGIRFTSTAAVEPLNYGNLLDRIRNIFAITPENLMTEREFQLVDDCQEAEMKLTDDNLLVSTVTAKEELGEDDDATVTQRLPSLREARTAAETVLLFLEHFKRATYLLLSYLHSMILRYQASAPNMEYKRCSSCIPGATSDDVNLSADLLRRVYVISEEEKRQVVIIDFFKKM</sequence>
<proteinExistence type="predicted"/>
<evidence type="ECO:0000313" key="1">
    <source>
        <dbReference type="EMBL" id="UYV83346.1"/>
    </source>
</evidence>
<organism evidence="1 2">
    <name type="scientific">Cordylochernes scorpioides</name>
    <dbReference type="NCBI Taxonomy" id="51811"/>
    <lineage>
        <taxon>Eukaryota</taxon>
        <taxon>Metazoa</taxon>
        <taxon>Ecdysozoa</taxon>
        <taxon>Arthropoda</taxon>
        <taxon>Chelicerata</taxon>
        <taxon>Arachnida</taxon>
        <taxon>Pseudoscorpiones</taxon>
        <taxon>Cheliferoidea</taxon>
        <taxon>Chernetidae</taxon>
        <taxon>Cordylochernes</taxon>
    </lineage>
</organism>
<dbReference type="Proteomes" id="UP001235939">
    <property type="component" value="Chromosome 23"/>
</dbReference>
<name>A0ABY6LQH4_9ARAC</name>
<dbReference type="EMBL" id="CP092885">
    <property type="protein sequence ID" value="UYV83346.1"/>
    <property type="molecule type" value="Genomic_DNA"/>
</dbReference>
<evidence type="ECO:0000313" key="2">
    <source>
        <dbReference type="Proteomes" id="UP001235939"/>
    </source>
</evidence>
<gene>
    <name evidence="1" type="ORF">LAZ67_23000661</name>
</gene>
<accession>A0ABY6LQH4</accession>
<reference evidence="1 2" key="1">
    <citation type="submission" date="2022-03" db="EMBL/GenBank/DDBJ databases">
        <title>A chromosomal length assembly of Cordylochernes scorpioides.</title>
        <authorList>
            <person name="Zeh D."/>
            <person name="Zeh J."/>
        </authorList>
    </citation>
    <scope>NUCLEOTIDE SEQUENCE [LARGE SCALE GENOMIC DNA]</scope>
    <source>
        <strain evidence="1">IN4F17</strain>
        <tissue evidence="1">Whole Body</tissue>
    </source>
</reference>
<keyword evidence="2" id="KW-1185">Reference proteome</keyword>